<accession>A0A6C2YTB4</accession>
<dbReference type="RefSeq" id="WP_162659456.1">
    <property type="nucleotide sequence ID" value="NZ_LR593887.1"/>
</dbReference>
<dbReference type="Proteomes" id="UP000464378">
    <property type="component" value="Chromosome"/>
</dbReference>
<dbReference type="InParanoid" id="A0A6C2YTB4"/>
<dbReference type="EMBL" id="LR586016">
    <property type="protein sequence ID" value="VIP04363.1"/>
    <property type="molecule type" value="Genomic_DNA"/>
</dbReference>
<dbReference type="KEGG" id="tim:GMBLW1_48300"/>
<dbReference type="AlphaFoldDB" id="A0A6C2YTB4"/>
<organism evidence="1">
    <name type="scientific">Tuwongella immobilis</name>
    <dbReference type="NCBI Taxonomy" id="692036"/>
    <lineage>
        <taxon>Bacteria</taxon>
        <taxon>Pseudomonadati</taxon>
        <taxon>Planctomycetota</taxon>
        <taxon>Planctomycetia</taxon>
        <taxon>Gemmatales</taxon>
        <taxon>Gemmataceae</taxon>
        <taxon>Tuwongella</taxon>
    </lineage>
</organism>
<protein>
    <submittedName>
        <fullName evidence="1">Uncharacterized protein</fullName>
    </submittedName>
</protein>
<evidence type="ECO:0000313" key="1">
    <source>
        <dbReference type="EMBL" id="VIP04363.1"/>
    </source>
</evidence>
<name>A0A6C2YTB4_9BACT</name>
<evidence type="ECO:0000313" key="2">
    <source>
        <dbReference type="Proteomes" id="UP000464378"/>
    </source>
</evidence>
<reference evidence="1" key="1">
    <citation type="submission" date="2019-04" db="EMBL/GenBank/DDBJ databases">
        <authorList>
            <consortium name="Science for Life Laboratories"/>
        </authorList>
    </citation>
    <scope>NUCLEOTIDE SEQUENCE</scope>
    <source>
        <strain evidence="1">MBLW1</strain>
    </source>
</reference>
<keyword evidence="2" id="KW-1185">Reference proteome</keyword>
<gene>
    <name evidence="1" type="ORF">GMBLW1_48300</name>
</gene>
<proteinExistence type="predicted"/>
<sequence>MKPFEFLVLHVQLSIHASGGNQSDDRLVRSVLAINNRFARVSSPANMAEEGAAWLDLLDAWQNHRHLRSYIAEHLAIFFLQDPGQQAAFMEQLAGVWMEGLALFQRSALRGEPCNAYSYPSDLFSDGTRPERIFESVRDLQQALSSNDPQDRIKAYAFLSIRPQFLASCRREFERVASQEADPILQYLSTKAKANVVD</sequence>
<dbReference type="EMBL" id="LR593887">
    <property type="protein sequence ID" value="VTS06088.1"/>
    <property type="molecule type" value="Genomic_DNA"/>
</dbReference>